<keyword evidence="3" id="KW-1185">Reference proteome</keyword>
<comment type="caution">
    <text evidence="2">The sequence shown here is derived from an EMBL/GenBank/DDBJ whole genome shotgun (WGS) entry which is preliminary data.</text>
</comment>
<keyword evidence="1" id="KW-0812">Transmembrane</keyword>
<dbReference type="EMBL" id="QQAV01000009">
    <property type="protein sequence ID" value="RDI21250.1"/>
    <property type="molecule type" value="Genomic_DNA"/>
</dbReference>
<dbReference type="CDD" id="cd01324">
    <property type="entry name" value="cbb3_Oxidase_CcoQ"/>
    <property type="match status" value="1"/>
</dbReference>
<dbReference type="RefSeq" id="WP_017761489.1">
    <property type="nucleotide sequence ID" value="NZ_CALFYD010000192.1"/>
</dbReference>
<dbReference type="STRING" id="433924.NS331_21450"/>
<keyword evidence="1" id="KW-0472">Membrane</keyword>
<protein>
    <submittedName>
        <fullName evidence="2">Cytochrome c oxidase cbb3-type subunit 4</fullName>
    </submittedName>
</protein>
<keyword evidence="1" id="KW-1133">Transmembrane helix</keyword>
<dbReference type="Proteomes" id="UP000255265">
    <property type="component" value="Unassembled WGS sequence"/>
</dbReference>
<dbReference type="AlphaFoldDB" id="A0A370FAA9"/>
<gene>
    <name evidence="2" type="ORF">DFR41_10946</name>
</gene>
<organism evidence="2 3">
    <name type="scientific">Pseudacidovorax intermedius</name>
    <dbReference type="NCBI Taxonomy" id="433924"/>
    <lineage>
        <taxon>Bacteria</taxon>
        <taxon>Pseudomonadati</taxon>
        <taxon>Pseudomonadota</taxon>
        <taxon>Betaproteobacteria</taxon>
        <taxon>Burkholderiales</taxon>
        <taxon>Comamonadaceae</taxon>
        <taxon>Pseudacidovorax</taxon>
    </lineage>
</organism>
<dbReference type="InterPro" id="IPR008621">
    <property type="entry name" value="Cbb3-typ_cyt_oxidase_comp"/>
</dbReference>
<name>A0A370FAA9_9BURK</name>
<evidence type="ECO:0000313" key="2">
    <source>
        <dbReference type="EMBL" id="RDI21250.1"/>
    </source>
</evidence>
<feature type="transmembrane region" description="Helical" evidence="1">
    <location>
        <begin position="6"/>
        <end position="27"/>
    </location>
</feature>
<evidence type="ECO:0000256" key="1">
    <source>
        <dbReference type="SAM" id="Phobius"/>
    </source>
</evidence>
<accession>A0A370FAA9</accession>
<proteinExistence type="predicted"/>
<sequence length="45" mass="5119">MDLTTLRSIATVVCFVLFLGIVAWAYARRNRAGFEEAARLPFEQD</sequence>
<reference evidence="2 3" key="1">
    <citation type="submission" date="2018-07" db="EMBL/GenBank/DDBJ databases">
        <title>Genomic Encyclopedia of Type Strains, Phase IV (KMG-IV): sequencing the most valuable type-strain genomes for metagenomic binning, comparative biology and taxonomic classification.</title>
        <authorList>
            <person name="Goeker M."/>
        </authorList>
    </citation>
    <scope>NUCLEOTIDE SEQUENCE [LARGE SCALE GENOMIC DNA]</scope>
    <source>
        <strain evidence="2 3">DSM 21352</strain>
    </source>
</reference>
<dbReference type="Pfam" id="PF05545">
    <property type="entry name" value="FixQ"/>
    <property type="match status" value="1"/>
</dbReference>
<evidence type="ECO:0000313" key="3">
    <source>
        <dbReference type="Proteomes" id="UP000255265"/>
    </source>
</evidence>